<dbReference type="InterPro" id="IPR005758">
    <property type="entry name" value="UDP-N-AcMur_Ala_ligase_MurC"/>
</dbReference>
<sequence>MSATPGGAAALAGVRRVHMVGIGGAGMSALARLYLQQGVRVTGSDRAESGALNDLKALGADVYAGSRAAGVNGADLVVYSSAVPATDPELTAAGDAGIRAIKHARALGELFNTRRGIAVAGTHGKTTTTAMTALILERAGLDPTFQVGGELVDLGTSARWGSGEWMVVEADEFDRRFLEYRPEVAVINNVEPDHFEYYGTYERMREAFGEFLGCLRPGGTVVAWGEDARLAGLLEERRPERVVRFGVARPDLDGGRWEVTARHLSLAAEGARFEVEYGATGERASMQLAVPGEHNVHNALAAISAALVAGVSLATSAQALAGFHGARRRFQLLADAGGIRVYDDYAHHPTAVRMMLEAARRLVPPGGRLWAVFQPHLRTRTEQLFDEFSTAFAEADAVLLSDVYSPAAREPEGAYRGSADLVAATRHPNARHVPALDDIRAVLADELKPGDIAIVMGAGTIERLAPQVAEDVRARAG</sequence>
<keyword evidence="6 14" id="KW-0132">Cell division</keyword>
<comment type="pathway">
    <text evidence="2 14">Cell wall biogenesis; peptidoglycan biosynthesis.</text>
</comment>
<dbReference type="UniPathway" id="UPA00219"/>
<dbReference type="GO" id="GO:0008360">
    <property type="term" value="P:regulation of cell shape"/>
    <property type="evidence" value="ECO:0007669"/>
    <property type="project" value="UniProtKB-KW"/>
</dbReference>
<accession>A0A6J4KJA1</accession>
<evidence type="ECO:0000256" key="14">
    <source>
        <dbReference type="HAMAP-Rule" id="MF_00046"/>
    </source>
</evidence>
<dbReference type="Gene3D" id="3.90.190.20">
    <property type="entry name" value="Mur ligase, C-terminal domain"/>
    <property type="match status" value="1"/>
</dbReference>
<gene>
    <name evidence="14" type="primary">murC</name>
    <name evidence="18" type="ORF">AVDCRST_MAG77-6165</name>
</gene>
<dbReference type="GO" id="GO:0009252">
    <property type="term" value="P:peptidoglycan biosynthetic process"/>
    <property type="evidence" value="ECO:0007669"/>
    <property type="project" value="UniProtKB-UniRule"/>
</dbReference>
<feature type="binding site" evidence="14">
    <location>
        <begin position="121"/>
        <end position="127"/>
    </location>
    <ligand>
        <name>ATP</name>
        <dbReference type="ChEBI" id="CHEBI:30616"/>
    </ligand>
</feature>
<feature type="domain" description="Mur ligase central" evidence="17">
    <location>
        <begin position="119"/>
        <end position="306"/>
    </location>
</feature>
<keyword evidence="9 14" id="KW-0133">Cell shape</keyword>
<evidence type="ECO:0000256" key="7">
    <source>
        <dbReference type="ARBA" id="ARBA00022741"/>
    </source>
</evidence>
<dbReference type="Pfam" id="PF02875">
    <property type="entry name" value="Mur_ligase_C"/>
    <property type="match status" value="1"/>
</dbReference>
<dbReference type="NCBIfam" id="TIGR01082">
    <property type="entry name" value="murC"/>
    <property type="match status" value="1"/>
</dbReference>
<evidence type="ECO:0000259" key="15">
    <source>
        <dbReference type="Pfam" id="PF01225"/>
    </source>
</evidence>
<evidence type="ECO:0000256" key="4">
    <source>
        <dbReference type="ARBA" id="ARBA00022490"/>
    </source>
</evidence>
<keyword evidence="5 14" id="KW-0436">Ligase</keyword>
<keyword evidence="11 14" id="KW-0131">Cell cycle</keyword>
<keyword evidence="7 14" id="KW-0547">Nucleotide-binding</keyword>
<proteinExistence type="inferred from homology"/>
<dbReference type="Gene3D" id="3.40.50.720">
    <property type="entry name" value="NAD(P)-binding Rossmann-like Domain"/>
    <property type="match status" value="1"/>
</dbReference>
<dbReference type="EMBL" id="CADCTC010000324">
    <property type="protein sequence ID" value="CAA9307178.1"/>
    <property type="molecule type" value="Genomic_DNA"/>
</dbReference>
<keyword evidence="10 14" id="KW-0573">Peptidoglycan synthesis</keyword>
<evidence type="ECO:0000256" key="13">
    <source>
        <dbReference type="ARBA" id="ARBA00047833"/>
    </source>
</evidence>
<evidence type="ECO:0000256" key="9">
    <source>
        <dbReference type="ARBA" id="ARBA00022960"/>
    </source>
</evidence>
<keyword evidence="4 14" id="KW-0963">Cytoplasm</keyword>
<evidence type="ECO:0000256" key="11">
    <source>
        <dbReference type="ARBA" id="ARBA00023306"/>
    </source>
</evidence>
<dbReference type="Pfam" id="PF01225">
    <property type="entry name" value="Mur_ligase"/>
    <property type="match status" value="1"/>
</dbReference>
<comment type="catalytic activity">
    <reaction evidence="13 14">
        <text>UDP-N-acetyl-alpha-D-muramate + L-alanine + ATP = UDP-N-acetyl-alpha-D-muramoyl-L-alanine + ADP + phosphate + H(+)</text>
        <dbReference type="Rhea" id="RHEA:23372"/>
        <dbReference type="ChEBI" id="CHEBI:15378"/>
        <dbReference type="ChEBI" id="CHEBI:30616"/>
        <dbReference type="ChEBI" id="CHEBI:43474"/>
        <dbReference type="ChEBI" id="CHEBI:57972"/>
        <dbReference type="ChEBI" id="CHEBI:70757"/>
        <dbReference type="ChEBI" id="CHEBI:83898"/>
        <dbReference type="ChEBI" id="CHEBI:456216"/>
        <dbReference type="EC" id="6.3.2.8"/>
    </reaction>
</comment>
<dbReference type="InterPro" id="IPR036565">
    <property type="entry name" value="Mur-like_cat_sf"/>
</dbReference>
<name>A0A6J4KJA1_9CHLR</name>
<evidence type="ECO:0000313" key="18">
    <source>
        <dbReference type="EMBL" id="CAA9307178.1"/>
    </source>
</evidence>
<dbReference type="SUPFAM" id="SSF53244">
    <property type="entry name" value="MurD-like peptide ligases, peptide-binding domain"/>
    <property type="match status" value="1"/>
</dbReference>
<keyword evidence="12 14" id="KW-0961">Cell wall biogenesis/degradation</keyword>
<feature type="domain" description="Mur ligase N-terminal catalytic" evidence="15">
    <location>
        <begin position="17"/>
        <end position="114"/>
    </location>
</feature>
<comment type="similarity">
    <text evidence="14">Belongs to the MurCDEF family.</text>
</comment>
<evidence type="ECO:0000259" key="17">
    <source>
        <dbReference type="Pfam" id="PF08245"/>
    </source>
</evidence>
<dbReference type="HAMAP" id="MF_00046">
    <property type="entry name" value="MurC"/>
    <property type="match status" value="1"/>
</dbReference>
<evidence type="ECO:0000256" key="2">
    <source>
        <dbReference type="ARBA" id="ARBA00004752"/>
    </source>
</evidence>
<comment type="subcellular location">
    <subcellularLocation>
        <location evidence="1 14">Cytoplasm</location>
    </subcellularLocation>
</comment>
<dbReference type="GO" id="GO:0051301">
    <property type="term" value="P:cell division"/>
    <property type="evidence" value="ECO:0007669"/>
    <property type="project" value="UniProtKB-KW"/>
</dbReference>
<dbReference type="InterPro" id="IPR036615">
    <property type="entry name" value="Mur_ligase_C_dom_sf"/>
</dbReference>
<dbReference type="SUPFAM" id="SSF53623">
    <property type="entry name" value="MurD-like peptide ligases, catalytic domain"/>
    <property type="match status" value="1"/>
</dbReference>
<dbReference type="InterPro" id="IPR050061">
    <property type="entry name" value="MurCDEF_pg_biosynth"/>
</dbReference>
<evidence type="ECO:0000256" key="6">
    <source>
        <dbReference type="ARBA" id="ARBA00022618"/>
    </source>
</evidence>
<evidence type="ECO:0000256" key="5">
    <source>
        <dbReference type="ARBA" id="ARBA00022598"/>
    </source>
</evidence>
<dbReference type="Pfam" id="PF08245">
    <property type="entry name" value="Mur_ligase_M"/>
    <property type="match status" value="1"/>
</dbReference>
<dbReference type="SUPFAM" id="SSF51984">
    <property type="entry name" value="MurCD N-terminal domain"/>
    <property type="match status" value="1"/>
</dbReference>
<evidence type="ECO:0000256" key="12">
    <source>
        <dbReference type="ARBA" id="ARBA00023316"/>
    </source>
</evidence>
<evidence type="ECO:0000256" key="1">
    <source>
        <dbReference type="ARBA" id="ARBA00004496"/>
    </source>
</evidence>
<dbReference type="EC" id="6.3.2.8" evidence="3 14"/>
<organism evidence="18">
    <name type="scientific">uncultured Chloroflexota bacterium</name>
    <dbReference type="NCBI Taxonomy" id="166587"/>
    <lineage>
        <taxon>Bacteria</taxon>
        <taxon>Bacillati</taxon>
        <taxon>Chloroflexota</taxon>
        <taxon>environmental samples</taxon>
    </lineage>
</organism>
<dbReference type="InterPro" id="IPR004101">
    <property type="entry name" value="Mur_ligase_C"/>
</dbReference>
<feature type="domain" description="Mur ligase C-terminal" evidence="16">
    <location>
        <begin position="328"/>
        <end position="459"/>
    </location>
</feature>
<keyword evidence="8 14" id="KW-0067">ATP-binding</keyword>
<dbReference type="InterPro" id="IPR000713">
    <property type="entry name" value="Mur_ligase_N"/>
</dbReference>
<dbReference type="InterPro" id="IPR013221">
    <property type="entry name" value="Mur_ligase_cen"/>
</dbReference>
<comment type="function">
    <text evidence="14">Cell wall formation.</text>
</comment>
<dbReference type="GO" id="GO:0008763">
    <property type="term" value="F:UDP-N-acetylmuramate-L-alanine ligase activity"/>
    <property type="evidence" value="ECO:0007669"/>
    <property type="project" value="UniProtKB-UniRule"/>
</dbReference>
<evidence type="ECO:0000256" key="8">
    <source>
        <dbReference type="ARBA" id="ARBA00022840"/>
    </source>
</evidence>
<evidence type="ECO:0000259" key="16">
    <source>
        <dbReference type="Pfam" id="PF02875"/>
    </source>
</evidence>
<dbReference type="PANTHER" id="PTHR43445">
    <property type="entry name" value="UDP-N-ACETYLMURAMATE--L-ALANINE LIGASE-RELATED"/>
    <property type="match status" value="1"/>
</dbReference>
<protein>
    <recommendedName>
        <fullName evidence="3 14">UDP-N-acetylmuramate--L-alanine ligase</fullName>
        <ecNumber evidence="3 14">6.3.2.8</ecNumber>
    </recommendedName>
    <alternativeName>
        <fullName evidence="14">UDP-N-acetylmuramoyl-L-alanine synthetase</fullName>
    </alternativeName>
</protein>
<evidence type="ECO:0000256" key="10">
    <source>
        <dbReference type="ARBA" id="ARBA00022984"/>
    </source>
</evidence>
<reference evidence="18" key="1">
    <citation type="submission" date="2020-02" db="EMBL/GenBank/DDBJ databases">
        <authorList>
            <person name="Meier V. D."/>
        </authorList>
    </citation>
    <scope>NUCLEOTIDE SEQUENCE</scope>
    <source>
        <strain evidence="18">AVDCRST_MAG77</strain>
    </source>
</reference>
<dbReference type="GO" id="GO:0005737">
    <property type="term" value="C:cytoplasm"/>
    <property type="evidence" value="ECO:0007669"/>
    <property type="project" value="UniProtKB-SubCell"/>
</dbReference>
<dbReference type="AlphaFoldDB" id="A0A6J4KJA1"/>
<dbReference type="GO" id="GO:0005524">
    <property type="term" value="F:ATP binding"/>
    <property type="evidence" value="ECO:0007669"/>
    <property type="project" value="UniProtKB-UniRule"/>
</dbReference>
<dbReference type="PANTHER" id="PTHR43445:SF3">
    <property type="entry name" value="UDP-N-ACETYLMURAMATE--L-ALANINE LIGASE"/>
    <property type="match status" value="1"/>
</dbReference>
<dbReference type="Gene3D" id="3.40.1190.10">
    <property type="entry name" value="Mur-like, catalytic domain"/>
    <property type="match status" value="1"/>
</dbReference>
<evidence type="ECO:0000256" key="3">
    <source>
        <dbReference type="ARBA" id="ARBA00012211"/>
    </source>
</evidence>
<dbReference type="GO" id="GO:0071555">
    <property type="term" value="P:cell wall organization"/>
    <property type="evidence" value="ECO:0007669"/>
    <property type="project" value="UniProtKB-KW"/>
</dbReference>